<sequence>MTDQSRSKWSLKSGSESLHESTSLRIQYPSAHLEWADKCETQRHPRSADPSIRLSTVGTAAGPRVHHPFSPSPAFSGQAITETVVLVWASAEMSWVERGGE</sequence>
<dbReference type="AlphaFoldDB" id="S7Z4X2"/>
<dbReference type="Proteomes" id="UP000019376">
    <property type="component" value="Unassembled WGS sequence"/>
</dbReference>
<proteinExistence type="predicted"/>
<feature type="region of interest" description="Disordered" evidence="1">
    <location>
        <begin position="1"/>
        <end position="23"/>
    </location>
</feature>
<name>S7Z4X2_PENO1</name>
<protein>
    <submittedName>
        <fullName evidence="2">Uncharacterized protein</fullName>
    </submittedName>
</protein>
<dbReference type="HOGENOM" id="CLU_2292621_0_0_1"/>
<feature type="region of interest" description="Disordered" evidence="1">
    <location>
        <begin position="40"/>
        <end position="75"/>
    </location>
</feature>
<keyword evidence="3" id="KW-1185">Reference proteome</keyword>
<organism evidence="2 3">
    <name type="scientific">Penicillium oxalicum (strain 114-2 / CGMCC 5302)</name>
    <name type="common">Penicillium decumbens</name>
    <dbReference type="NCBI Taxonomy" id="933388"/>
    <lineage>
        <taxon>Eukaryota</taxon>
        <taxon>Fungi</taxon>
        <taxon>Dikarya</taxon>
        <taxon>Ascomycota</taxon>
        <taxon>Pezizomycotina</taxon>
        <taxon>Eurotiomycetes</taxon>
        <taxon>Eurotiomycetidae</taxon>
        <taxon>Eurotiales</taxon>
        <taxon>Aspergillaceae</taxon>
        <taxon>Penicillium</taxon>
    </lineage>
</organism>
<reference evidence="2 3" key="1">
    <citation type="journal article" date="2013" name="PLoS ONE">
        <title>Genomic and secretomic analyses reveal unique features of the lignocellulolytic enzyme system of Penicillium decumbens.</title>
        <authorList>
            <person name="Liu G."/>
            <person name="Zhang L."/>
            <person name="Wei X."/>
            <person name="Zou G."/>
            <person name="Qin Y."/>
            <person name="Ma L."/>
            <person name="Li J."/>
            <person name="Zheng H."/>
            <person name="Wang S."/>
            <person name="Wang C."/>
            <person name="Xun L."/>
            <person name="Zhao G.-P."/>
            <person name="Zhou Z."/>
            <person name="Qu Y."/>
        </authorList>
    </citation>
    <scope>NUCLEOTIDE SEQUENCE [LARGE SCALE GENOMIC DNA]</scope>
    <source>
        <strain evidence="3">114-2 / CGMCC 5302</strain>
    </source>
</reference>
<gene>
    <name evidence="2" type="ORF">PDE_00504</name>
</gene>
<dbReference type="EMBL" id="KB644408">
    <property type="protein sequence ID" value="EPS25570.1"/>
    <property type="molecule type" value="Genomic_DNA"/>
</dbReference>
<accession>S7Z4X2</accession>
<evidence type="ECO:0000313" key="3">
    <source>
        <dbReference type="Proteomes" id="UP000019376"/>
    </source>
</evidence>
<evidence type="ECO:0000313" key="2">
    <source>
        <dbReference type="EMBL" id="EPS25570.1"/>
    </source>
</evidence>
<evidence type="ECO:0000256" key="1">
    <source>
        <dbReference type="SAM" id="MobiDB-lite"/>
    </source>
</evidence>